<dbReference type="Pfam" id="PF04932">
    <property type="entry name" value="Wzy_C"/>
    <property type="match status" value="1"/>
</dbReference>
<dbReference type="GO" id="GO:0016020">
    <property type="term" value="C:membrane"/>
    <property type="evidence" value="ECO:0007669"/>
    <property type="project" value="UniProtKB-SubCell"/>
</dbReference>
<keyword evidence="8" id="KW-1185">Reference proteome</keyword>
<dbReference type="EMBL" id="ACLA01000004">
    <property type="protein sequence ID" value="EEQ49396.1"/>
    <property type="molecule type" value="Genomic_DNA"/>
</dbReference>
<sequence>MTIETLSDLKRTPVVRLHTCAFYLLCGFGLFSSISIGASNVFLGMLTIVFLCRLLLKHDDWKDVLPSGRIRTAFLALMGAVLLSAVFSTDVILSLRRFVEYYGYRMIGLYAVLLMVREKRRLLWIGICIAVSFIINDCAIVFQGIQGNFRAGGFAFSMVAGATLSMFIPVLLIFLHEKYSDRRWRAAVSAVLILSGAALLYNGTRGAWVAVPIVSFVCAVFMIRQKKKLFAGAVLILAVFSAAFALSPTLSARLVSITDINVQTNWERILLWKSACHMFQDHPMFGVGFGCFERQYQETYILPGAKEPQLFHAHSNVMNTLAECGAIGLGALLFFWCVLITYGFRTWLATHNIAALILSAVLLGLILQGLTNYNMGTSMVMKLHWLLLGLCFSWLRADAVR</sequence>
<dbReference type="InterPro" id="IPR007016">
    <property type="entry name" value="O-antigen_ligase-rel_domated"/>
</dbReference>
<dbReference type="AlphaFoldDB" id="C4V160"/>
<dbReference type="RefSeq" id="WP_006690518.1">
    <property type="nucleotide sequence ID" value="NZ_GG694007.1"/>
</dbReference>
<dbReference type="OrthoDB" id="9806320at2"/>
<feature type="transmembrane region" description="Helical" evidence="5">
    <location>
        <begin position="22"/>
        <end position="52"/>
    </location>
</feature>
<evidence type="ECO:0000313" key="7">
    <source>
        <dbReference type="EMBL" id="EEQ49396.1"/>
    </source>
</evidence>
<evidence type="ECO:0000256" key="2">
    <source>
        <dbReference type="ARBA" id="ARBA00022692"/>
    </source>
</evidence>
<dbReference type="PANTHER" id="PTHR37422">
    <property type="entry name" value="TEICHURONIC ACID BIOSYNTHESIS PROTEIN TUAE"/>
    <property type="match status" value="1"/>
</dbReference>
<evidence type="ECO:0000256" key="3">
    <source>
        <dbReference type="ARBA" id="ARBA00022989"/>
    </source>
</evidence>
<feature type="transmembrane region" description="Helical" evidence="5">
    <location>
        <begin position="184"/>
        <end position="201"/>
    </location>
</feature>
<feature type="transmembrane region" description="Helical" evidence="5">
    <location>
        <begin position="379"/>
        <end position="397"/>
    </location>
</feature>
<feature type="transmembrane region" description="Helical" evidence="5">
    <location>
        <begin position="353"/>
        <end position="373"/>
    </location>
</feature>
<dbReference type="STRING" id="638302.HMPREF0908_0254"/>
<evidence type="ECO:0000256" key="1">
    <source>
        <dbReference type="ARBA" id="ARBA00004141"/>
    </source>
</evidence>
<evidence type="ECO:0000256" key="4">
    <source>
        <dbReference type="ARBA" id="ARBA00023136"/>
    </source>
</evidence>
<organism evidence="7 8">
    <name type="scientific">Selenomonas flueggei ATCC 43531</name>
    <dbReference type="NCBI Taxonomy" id="638302"/>
    <lineage>
        <taxon>Bacteria</taxon>
        <taxon>Bacillati</taxon>
        <taxon>Bacillota</taxon>
        <taxon>Negativicutes</taxon>
        <taxon>Selenomonadales</taxon>
        <taxon>Selenomonadaceae</taxon>
        <taxon>Selenomonas</taxon>
    </lineage>
</organism>
<feature type="transmembrane region" description="Helical" evidence="5">
    <location>
        <begin position="230"/>
        <end position="250"/>
    </location>
</feature>
<keyword evidence="3 5" id="KW-1133">Transmembrane helix</keyword>
<feature type="transmembrane region" description="Helical" evidence="5">
    <location>
        <begin position="207"/>
        <end position="223"/>
    </location>
</feature>
<comment type="subcellular location">
    <subcellularLocation>
        <location evidence="1">Membrane</location>
        <topology evidence="1">Multi-pass membrane protein</topology>
    </subcellularLocation>
</comment>
<dbReference type="PANTHER" id="PTHR37422:SF13">
    <property type="entry name" value="LIPOPOLYSACCHARIDE BIOSYNTHESIS PROTEIN PA4999-RELATED"/>
    <property type="match status" value="1"/>
</dbReference>
<dbReference type="Proteomes" id="UP000005309">
    <property type="component" value="Unassembled WGS sequence"/>
</dbReference>
<comment type="caution">
    <text evidence="7">The sequence shown here is derived from an EMBL/GenBank/DDBJ whole genome shotgun (WGS) entry which is preliminary data.</text>
</comment>
<name>C4V160_9FIRM</name>
<dbReference type="InterPro" id="IPR051533">
    <property type="entry name" value="WaaL-like"/>
</dbReference>
<feature type="transmembrane region" description="Helical" evidence="5">
    <location>
        <begin position="73"/>
        <end position="95"/>
    </location>
</feature>
<keyword evidence="4 5" id="KW-0472">Membrane</keyword>
<dbReference type="HOGENOM" id="CLU_033061_2_0_9"/>
<evidence type="ECO:0000256" key="5">
    <source>
        <dbReference type="SAM" id="Phobius"/>
    </source>
</evidence>
<evidence type="ECO:0000259" key="6">
    <source>
        <dbReference type="Pfam" id="PF04932"/>
    </source>
</evidence>
<protein>
    <submittedName>
        <fullName evidence="7">O-antigen polymerase</fullName>
    </submittedName>
</protein>
<accession>C4V160</accession>
<feature type="domain" description="O-antigen ligase-related" evidence="6">
    <location>
        <begin position="191"/>
        <end position="332"/>
    </location>
</feature>
<keyword evidence="2 5" id="KW-0812">Transmembrane</keyword>
<feature type="transmembrane region" description="Helical" evidence="5">
    <location>
        <begin position="325"/>
        <end position="344"/>
    </location>
</feature>
<feature type="transmembrane region" description="Helical" evidence="5">
    <location>
        <begin position="123"/>
        <end position="145"/>
    </location>
</feature>
<feature type="transmembrane region" description="Helical" evidence="5">
    <location>
        <begin position="151"/>
        <end position="175"/>
    </location>
</feature>
<dbReference type="eggNOG" id="COG3307">
    <property type="taxonomic scope" value="Bacteria"/>
</dbReference>
<evidence type="ECO:0000313" key="8">
    <source>
        <dbReference type="Proteomes" id="UP000005309"/>
    </source>
</evidence>
<gene>
    <name evidence="7" type="ORF">HMPREF0908_0254</name>
</gene>
<reference evidence="7 8" key="1">
    <citation type="submission" date="2009-04" db="EMBL/GenBank/DDBJ databases">
        <authorList>
            <person name="Qin X."/>
            <person name="Bachman B."/>
            <person name="Battles P."/>
            <person name="Bell A."/>
            <person name="Bess C."/>
            <person name="Bickham C."/>
            <person name="Chaboub L."/>
            <person name="Chen D."/>
            <person name="Coyle M."/>
            <person name="Deiros D.R."/>
            <person name="Dinh H."/>
            <person name="Forbes L."/>
            <person name="Fowler G."/>
            <person name="Francisco L."/>
            <person name="Fu Q."/>
            <person name="Gubbala S."/>
            <person name="Hale W."/>
            <person name="Han Y."/>
            <person name="Hemphill L."/>
            <person name="Highlander S.K."/>
            <person name="Hirani K."/>
            <person name="Hogues M."/>
            <person name="Jackson L."/>
            <person name="Jakkamsetti A."/>
            <person name="Javaid M."/>
            <person name="Jiang H."/>
            <person name="Korchina V."/>
            <person name="Kovar C."/>
            <person name="Lara F."/>
            <person name="Lee S."/>
            <person name="Mata R."/>
            <person name="Mathew T."/>
            <person name="Moen C."/>
            <person name="Morales K."/>
            <person name="Munidasa M."/>
            <person name="Nazareth L."/>
            <person name="Ngo R."/>
            <person name="Nguyen L."/>
            <person name="Okwuonu G."/>
            <person name="Ongeri F."/>
            <person name="Patil S."/>
            <person name="Petrosino J."/>
            <person name="Pham C."/>
            <person name="Pham P."/>
            <person name="Pu L.-L."/>
            <person name="Puazo M."/>
            <person name="Raj R."/>
            <person name="Reid J."/>
            <person name="Rouhana J."/>
            <person name="Saada N."/>
            <person name="Shang Y."/>
            <person name="Simmons D."/>
            <person name="Thornton R."/>
            <person name="Warren J."/>
            <person name="Weissenberger G."/>
            <person name="Zhang J."/>
            <person name="Zhang L."/>
            <person name="Zhou C."/>
            <person name="Zhu D."/>
            <person name="Muzny D."/>
            <person name="Worley K."/>
            <person name="Gibbs R."/>
        </authorList>
    </citation>
    <scope>NUCLEOTIDE SEQUENCE [LARGE SCALE GENOMIC DNA]</scope>
    <source>
        <strain evidence="7 8">ATCC 43531</strain>
    </source>
</reference>
<proteinExistence type="predicted"/>